<evidence type="ECO:0000313" key="1">
    <source>
        <dbReference type="EMBL" id="TFK59460.1"/>
    </source>
</evidence>
<dbReference type="Proteomes" id="UP000308600">
    <property type="component" value="Unassembled WGS sequence"/>
</dbReference>
<organism evidence="1 2">
    <name type="scientific">Pluteus cervinus</name>
    <dbReference type="NCBI Taxonomy" id="181527"/>
    <lineage>
        <taxon>Eukaryota</taxon>
        <taxon>Fungi</taxon>
        <taxon>Dikarya</taxon>
        <taxon>Basidiomycota</taxon>
        <taxon>Agaricomycotina</taxon>
        <taxon>Agaricomycetes</taxon>
        <taxon>Agaricomycetidae</taxon>
        <taxon>Agaricales</taxon>
        <taxon>Pluteineae</taxon>
        <taxon>Pluteaceae</taxon>
        <taxon>Pluteus</taxon>
    </lineage>
</organism>
<dbReference type="EMBL" id="ML208973">
    <property type="protein sequence ID" value="TFK59460.1"/>
    <property type="molecule type" value="Genomic_DNA"/>
</dbReference>
<accession>A0ACD3A1A9</accession>
<name>A0ACD3A1A9_9AGAR</name>
<reference evidence="1 2" key="1">
    <citation type="journal article" date="2019" name="Nat. Ecol. Evol.">
        <title>Megaphylogeny resolves global patterns of mushroom evolution.</title>
        <authorList>
            <person name="Varga T."/>
            <person name="Krizsan K."/>
            <person name="Foldi C."/>
            <person name="Dima B."/>
            <person name="Sanchez-Garcia M."/>
            <person name="Sanchez-Ramirez S."/>
            <person name="Szollosi G.J."/>
            <person name="Szarkandi J.G."/>
            <person name="Papp V."/>
            <person name="Albert L."/>
            <person name="Andreopoulos W."/>
            <person name="Angelini C."/>
            <person name="Antonin V."/>
            <person name="Barry K.W."/>
            <person name="Bougher N.L."/>
            <person name="Buchanan P."/>
            <person name="Buyck B."/>
            <person name="Bense V."/>
            <person name="Catcheside P."/>
            <person name="Chovatia M."/>
            <person name="Cooper J."/>
            <person name="Damon W."/>
            <person name="Desjardin D."/>
            <person name="Finy P."/>
            <person name="Geml J."/>
            <person name="Haridas S."/>
            <person name="Hughes K."/>
            <person name="Justo A."/>
            <person name="Karasinski D."/>
            <person name="Kautmanova I."/>
            <person name="Kiss B."/>
            <person name="Kocsube S."/>
            <person name="Kotiranta H."/>
            <person name="LaButti K.M."/>
            <person name="Lechner B.E."/>
            <person name="Liimatainen K."/>
            <person name="Lipzen A."/>
            <person name="Lukacs Z."/>
            <person name="Mihaltcheva S."/>
            <person name="Morgado L.N."/>
            <person name="Niskanen T."/>
            <person name="Noordeloos M.E."/>
            <person name="Ohm R.A."/>
            <person name="Ortiz-Santana B."/>
            <person name="Ovrebo C."/>
            <person name="Racz N."/>
            <person name="Riley R."/>
            <person name="Savchenko A."/>
            <person name="Shiryaev A."/>
            <person name="Soop K."/>
            <person name="Spirin V."/>
            <person name="Szebenyi C."/>
            <person name="Tomsovsky M."/>
            <person name="Tulloss R.E."/>
            <person name="Uehling J."/>
            <person name="Grigoriev I.V."/>
            <person name="Vagvolgyi C."/>
            <person name="Papp T."/>
            <person name="Martin F.M."/>
            <person name="Miettinen O."/>
            <person name="Hibbett D.S."/>
            <person name="Nagy L.G."/>
        </authorList>
    </citation>
    <scope>NUCLEOTIDE SEQUENCE [LARGE SCALE GENOMIC DNA]</scope>
    <source>
        <strain evidence="1 2">NL-1719</strain>
    </source>
</reference>
<evidence type="ECO:0000313" key="2">
    <source>
        <dbReference type="Proteomes" id="UP000308600"/>
    </source>
</evidence>
<gene>
    <name evidence="1" type="ORF">BDN72DRAFT_865137</name>
</gene>
<proteinExistence type="predicted"/>
<keyword evidence="2" id="KW-1185">Reference proteome</keyword>
<sequence length="219" mass="24205">MERSTNFPPTANFKSRVKAYETGVYAEPPPLVALIDHAGNGVQTRFREATSSGTGWYSSFGRQPSYETILSSRFGLPSVSKLGIVERRKQSLRETRVGKSSRTHTDPDITLCSETLSATSLGANTAHKQRWARPYTPSANVFQPFYSHRVTTIPKELSIDCGLDRRDRGSLIFAIILIGGGSQAWSSTPCRTISSCHLSAQQFSDDFGFPLLRSVERDP</sequence>
<protein>
    <submittedName>
        <fullName evidence="1">Uncharacterized protein</fullName>
    </submittedName>
</protein>